<evidence type="ECO:0000313" key="1">
    <source>
        <dbReference type="EMBL" id="SVA82000.1"/>
    </source>
</evidence>
<reference evidence="1" key="1">
    <citation type="submission" date="2018-05" db="EMBL/GenBank/DDBJ databases">
        <authorList>
            <person name="Lanie J.A."/>
            <person name="Ng W.-L."/>
            <person name="Kazmierczak K.M."/>
            <person name="Andrzejewski T.M."/>
            <person name="Davidsen T.M."/>
            <person name="Wayne K.J."/>
            <person name="Tettelin H."/>
            <person name="Glass J.I."/>
            <person name="Rusch D."/>
            <person name="Podicherti R."/>
            <person name="Tsui H.-C.T."/>
            <person name="Winkler M.E."/>
        </authorList>
    </citation>
    <scope>NUCLEOTIDE SEQUENCE</scope>
</reference>
<organism evidence="1">
    <name type="scientific">marine metagenome</name>
    <dbReference type="NCBI Taxonomy" id="408172"/>
    <lineage>
        <taxon>unclassified sequences</taxon>
        <taxon>metagenomes</taxon>
        <taxon>ecological metagenomes</taxon>
    </lineage>
</organism>
<gene>
    <name evidence="1" type="ORF">METZ01_LOCUS134854</name>
</gene>
<name>A0A381YYH3_9ZZZZ</name>
<proteinExistence type="predicted"/>
<accession>A0A381YYH3</accession>
<sequence>MKSIIKIIVLFSLLSCASAQPSFISSPPKISFYLGTGFYNPGLIGIDPDSNSIIPKMNLLDRNLLLDWGVKYMFYPNARVGYSQSFSFHSGTIGESNYFRTITFRELSIETFYFPWERVEFNFMLAPMLNTGQIQLTAPASSADWDSFLKKLDEDNDNISLTVEGVMYKNWLGFSSMIGGRYYLTSSMSIEGRLGYYRNFYSRKNWKLEKSNVIGPKLSIKNLPVFQIFYVIGF</sequence>
<dbReference type="EMBL" id="UINC01019373">
    <property type="protein sequence ID" value="SVA82000.1"/>
    <property type="molecule type" value="Genomic_DNA"/>
</dbReference>
<dbReference type="AlphaFoldDB" id="A0A381YYH3"/>
<evidence type="ECO:0008006" key="2">
    <source>
        <dbReference type="Google" id="ProtNLM"/>
    </source>
</evidence>
<protein>
    <recommendedName>
        <fullName evidence="2">Outer membrane protein beta-barrel domain-containing protein</fullName>
    </recommendedName>
</protein>